<feature type="domain" description="Fungal-type protein kinase" evidence="2">
    <location>
        <begin position="262"/>
        <end position="579"/>
    </location>
</feature>
<gene>
    <name evidence="3" type="ORF">PSTG_01459</name>
</gene>
<evidence type="ECO:0000259" key="2">
    <source>
        <dbReference type="Pfam" id="PF17667"/>
    </source>
</evidence>
<proteinExistence type="predicted"/>
<sequence>MAQESGTASIYQAAHHYLILHRVETVEKFFERDKDQIKKQLLYLGLVLFNSEGDWRKTVLALAAEDNLDAYKQLIETILLNEATSNETMLRLINEIAIQTSTLPLASTSGTGRTVTQSGRVNASHIASEVVHTIKQELNKLLYNDVPGLVEHFIDPVHTLTHRERNYNSFIDNKRNEKLPDMLEGTILEYISSFAKELVNQEPPEIPMSRSWQTRPRQHLTGANGICMVDGAIMCGLNKYEADNDIRDVLVPFELKKEAQHANHAVICLAKYVSEIQIWQFDRSGAIGSKPFDFKSNKADIEKFLYLMSCFLTCDKELLGFDPTFIEAQDLPTVIQTQDDQKFEIDPEIVFQAPGICGRGTTCWKAHLSGDKSQEFLIKDSWQPEHRRAEGEMLQEVTEHNVPHVARHHYHETVRVNDEIVDISSHVRRRVALQDDRTIDTKEEPDNSNVPNVFINWFHRRLILKDVGKPIWTVGAPLRLLQALEDCIVGHQGLLRAGYLHRDISVNNLMVNDQAVDPNYRSFLIDLEVALKLPTSNNDVCRARTGTKVFMSANLLRGEHPHACVDDIESFFWVLVWICIHHPNNQRQGTSKLANWNQQPPIHLAGIKHEYLRKPVLLTEHFTHQYSESQALLDCVAEFASVIKEETVRNLPHESLYTRILQIIQQAQTKLCEEGRLREEEKLREEGRLCKEKNKSRPGTNRREASEQNSSMVKKRKATK</sequence>
<dbReference type="PANTHER" id="PTHR38248:SF2">
    <property type="entry name" value="FUNK1 11"/>
    <property type="match status" value="1"/>
</dbReference>
<evidence type="ECO:0000256" key="1">
    <source>
        <dbReference type="SAM" id="MobiDB-lite"/>
    </source>
</evidence>
<dbReference type="InterPro" id="IPR011009">
    <property type="entry name" value="Kinase-like_dom_sf"/>
</dbReference>
<dbReference type="PANTHER" id="PTHR38248">
    <property type="entry name" value="FUNK1 6"/>
    <property type="match status" value="1"/>
</dbReference>
<keyword evidence="4" id="KW-1185">Reference proteome</keyword>
<feature type="compositionally biased region" description="Basic and acidic residues" evidence="1">
    <location>
        <begin position="684"/>
        <end position="706"/>
    </location>
</feature>
<dbReference type="InterPro" id="IPR040976">
    <property type="entry name" value="Pkinase_fungal"/>
</dbReference>
<reference evidence="3" key="1">
    <citation type="submission" date="2014-03" db="EMBL/GenBank/DDBJ databases">
        <title>Cloning and expression analysis of gamma-glutamylcysteines synthetase in perennial ryegrass.</title>
        <authorList>
            <person name="Wei S."/>
            <person name="Sun Z."/>
        </authorList>
    </citation>
    <scope>NUCLEOTIDE SEQUENCE</scope>
    <source>
        <strain evidence="3">Race PST-78</strain>
    </source>
</reference>
<comment type="caution">
    <text evidence="3">The sequence shown here is derived from an EMBL/GenBank/DDBJ whole genome shotgun (WGS) entry which is preliminary data.</text>
</comment>
<dbReference type="Pfam" id="PF17667">
    <property type="entry name" value="Pkinase_fungal"/>
    <property type="match status" value="1"/>
</dbReference>
<dbReference type="EMBL" id="AJIL01000008">
    <property type="protein sequence ID" value="KNF05242.1"/>
    <property type="molecule type" value="Genomic_DNA"/>
</dbReference>
<evidence type="ECO:0000313" key="4">
    <source>
        <dbReference type="Proteomes" id="UP000054564"/>
    </source>
</evidence>
<dbReference type="Gene3D" id="1.10.510.10">
    <property type="entry name" value="Transferase(Phosphotransferase) domain 1"/>
    <property type="match status" value="1"/>
</dbReference>
<evidence type="ECO:0000313" key="3">
    <source>
        <dbReference type="EMBL" id="KNF05242.1"/>
    </source>
</evidence>
<dbReference type="InterPro" id="IPR008266">
    <property type="entry name" value="Tyr_kinase_AS"/>
</dbReference>
<dbReference type="EMBL" id="AJIL01000008">
    <property type="protein sequence ID" value="KNF05243.1"/>
    <property type="molecule type" value="Genomic_DNA"/>
</dbReference>
<name>A0A0L0W191_9BASI</name>
<dbReference type="Proteomes" id="UP000054564">
    <property type="component" value="Unassembled WGS sequence"/>
</dbReference>
<accession>A0A0L0W191</accession>
<reference evidence="4" key="2">
    <citation type="submission" date="2014-03" db="EMBL/GenBank/DDBJ databases">
        <title>The Genome Sequence of Puccinia striiformis f. sp. tritici PST-78.</title>
        <authorList>
            <consortium name="The Broad Institute Genome Sequencing Platform"/>
            <person name="Cuomo C."/>
            <person name="Hulbert S."/>
            <person name="Chen X."/>
            <person name="Walker B."/>
            <person name="Young S.K."/>
            <person name="Zeng Q."/>
            <person name="Gargeya S."/>
            <person name="Fitzgerald M."/>
            <person name="Haas B."/>
            <person name="Abouelleil A."/>
            <person name="Alvarado L."/>
            <person name="Arachchi H.M."/>
            <person name="Berlin A.M."/>
            <person name="Chapman S.B."/>
            <person name="Goldberg J."/>
            <person name="Griggs A."/>
            <person name="Gujja S."/>
            <person name="Hansen M."/>
            <person name="Howarth C."/>
            <person name="Imamovic A."/>
            <person name="Larimer J."/>
            <person name="McCowan C."/>
            <person name="Montmayeur A."/>
            <person name="Murphy C."/>
            <person name="Neiman D."/>
            <person name="Pearson M."/>
            <person name="Priest M."/>
            <person name="Roberts A."/>
            <person name="Saif S."/>
            <person name="Shea T."/>
            <person name="Sisk P."/>
            <person name="Sykes S."/>
            <person name="Wortman J."/>
            <person name="Nusbaum C."/>
            <person name="Birren B."/>
        </authorList>
    </citation>
    <scope>NUCLEOTIDE SEQUENCE [LARGE SCALE GENOMIC DNA]</scope>
    <source>
        <strain evidence="4">race PST-78</strain>
    </source>
</reference>
<dbReference type="GO" id="GO:0004672">
    <property type="term" value="F:protein kinase activity"/>
    <property type="evidence" value="ECO:0007669"/>
    <property type="project" value="InterPro"/>
</dbReference>
<organism evidence="3 4">
    <name type="scientific">Puccinia striiformis f. sp. tritici PST-78</name>
    <dbReference type="NCBI Taxonomy" id="1165861"/>
    <lineage>
        <taxon>Eukaryota</taxon>
        <taxon>Fungi</taxon>
        <taxon>Dikarya</taxon>
        <taxon>Basidiomycota</taxon>
        <taxon>Pucciniomycotina</taxon>
        <taxon>Pucciniomycetes</taxon>
        <taxon>Pucciniales</taxon>
        <taxon>Pucciniaceae</taxon>
        <taxon>Puccinia</taxon>
    </lineage>
</organism>
<dbReference type="SUPFAM" id="SSF56112">
    <property type="entry name" value="Protein kinase-like (PK-like)"/>
    <property type="match status" value="1"/>
</dbReference>
<feature type="region of interest" description="Disordered" evidence="1">
    <location>
        <begin position="684"/>
        <end position="720"/>
    </location>
</feature>
<protein>
    <recommendedName>
        <fullName evidence="2">Fungal-type protein kinase domain-containing protein</fullName>
    </recommendedName>
</protein>
<dbReference type="STRING" id="1165861.A0A0L0W191"/>
<dbReference type="PROSITE" id="PS00109">
    <property type="entry name" value="PROTEIN_KINASE_TYR"/>
    <property type="match status" value="1"/>
</dbReference>
<dbReference type="AlphaFoldDB" id="A0A0L0W191"/>